<keyword evidence="2 3" id="KW-0040">ANK repeat</keyword>
<name>A0A060NW68_9BURK</name>
<dbReference type="AlphaFoldDB" id="A0A060NW68"/>
<protein>
    <submittedName>
        <fullName evidence="4">Ankyrin repeat protein</fullName>
    </submittedName>
</protein>
<dbReference type="PRINTS" id="PR01415">
    <property type="entry name" value="ANKYRIN"/>
</dbReference>
<dbReference type="HOGENOM" id="CLU_000134_18_0_4"/>
<reference evidence="4 5" key="1">
    <citation type="journal article" date="2014" name="Nat. Commun.">
        <title>Physiological and genomic features of highly alkaliphilic hydrogen-utilizing Betaproteobacteria from a continental serpentinizing site.</title>
        <authorList>
            <person name="Suzuki S."/>
            <person name="Kuenen J.G."/>
            <person name="Schipper K."/>
            <person name="van der Velde S."/>
            <person name="Ishii S."/>
            <person name="Wu A."/>
            <person name="Sorokin D.Y."/>
            <person name="Tenney A."/>
            <person name="Meng X.Y."/>
            <person name="Morrill P.L."/>
            <person name="Kamagata Y."/>
            <person name="Muyzer G."/>
            <person name="Nealson K.H."/>
        </authorList>
    </citation>
    <scope>NUCLEOTIDE SEQUENCE [LARGE SCALE GENOMIC DNA]</scope>
    <source>
        <strain evidence="4 5">B1</strain>
    </source>
</reference>
<evidence type="ECO:0000256" key="1">
    <source>
        <dbReference type="ARBA" id="ARBA00022737"/>
    </source>
</evidence>
<feature type="repeat" description="ANK" evidence="3">
    <location>
        <begin position="72"/>
        <end position="100"/>
    </location>
</feature>
<proteinExistence type="predicted"/>
<dbReference type="SUPFAM" id="SSF48403">
    <property type="entry name" value="Ankyrin repeat"/>
    <property type="match status" value="1"/>
</dbReference>
<feature type="repeat" description="ANK" evidence="3">
    <location>
        <begin position="102"/>
        <end position="137"/>
    </location>
</feature>
<sequence>MAQTGSFERFFMAISRDDVGPIIELQLRGFDINAPNPDLVPPLVLAIQTDSLRVARHLSEQPGLNLEARNPAGETALMLAAIRGHLDLVQRLLERRAQVNHPGWTPLHYAASHDGERALPIAQLLLEHHAFINARSPNGSTPLMLAAHYGRREVVELLLREGAEPLARNQQGLNAIDFAMLARRADVAEAIAASVRAQQGRGTW</sequence>
<evidence type="ECO:0000256" key="2">
    <source>
        <dbReference type="ARBA" id="ARBA00023043"/>
    </source>
</evidence>
<evidence type="ECO:0000313" key="5">
    <source>
        <dbReference type="Proteomes" id="UP000066014"/>
    </source>
</evidence>
<dbReference type="EMBL" id="AP014569">
    <property type="protein sequence ID" value="BAO83154.1"/>
    <property type="molecule type" value="Genomic_DNA"/>
</dbReference>
<gene>
    <name evidence="4" type="ORF">SMCB_0926</name>
</gene>
<dbReference type="RefSeq" id="WP_171820281.1">
    <property type="nucleotide sequence ID" value="NZ_AP014569.1"/>
</dbReference>
<dbReference type="PANTHER" id="PTHR23206">
    <property type="entry name" value="MASK PROTEIN"/>
    <property type="match status" value="1"/>
</dbReference>
<dbReference type="InterPro" id="IPR002110">
    <property type="entry name" value="Ankyrin_rpt"/>
</dbReference>
<dbReference type="PROSITE" id="PS50297">
    <property type="entry name" value="ANK_REP_REGION"/>
    <property type="match status" value="3"/>
</dbReference>
<evidence type="ECO:0000256" key="3">
    <source>
        <dbReference type="PROSITE-ProRule" id="PRU00023"/>
    </source>
</evidence>
<dbReference type="KEGG" id="cbab:SMCB_0926"/>
<keyword evidence="5" id="KW-1185">Reference proteome</keyword>
<accession>A0A060NW68</accession>
<dbReference type="InterPro" id="IPR051631">
    <property type="entry name" value="Ankyrin-KH/SAM_domain"/>
</dbReference>
<organism evidence="4 5">
    <name type="scientific">Serpentinimonas maccroryi</name>
    <dbReference type="NCBI Taxonomy" id="1458426"/>
    <lineage>
        <taxon>Bacteria</taxon>
        <taxon>Pseudomonadati</taxon>
        <taxon>Pseudomonadota</taxon>
        <taxon>Betaproteobacteria</taxon>
        <taxon>Burkholderiales</taxon>
        <taxon>Comamonadaceae</taxon>
        <taxon>Serpentinimonas</taxon>
    </lineage>
</organism>
<dbReference type="PROSITE" id="PS50088">
    <property type="entry name" value="ANK_REPEAT"/>
    <property type="match status" value="3"/>
</dbReference>
<dbReference type="InterPro" id="IPR036770">
    <property type="entry name" value="Ankyrin_rpt-contain_sf"/>
</dbReference>
<dbReference type="Pfam" id="PF00023">
    <property type="entry name" value="Ank"/>
    <property type="match status" value="1"/>
</dbReference>
<dbReference type="Proteomes" id="UP000066014">
    <property type="component" value="Chromosome"/>
</dbReference>
<keyword evidence="1" id="KW-0677">Repeat</keyword>
<dbReference type="PANTHER" id="PTHR23206:SF8">
    <property type="entry name" value="ANKYRIN REPEAT AND KH DOMAIN-CONTAINING 1"/>
    <property type="match status" value="1"/>
</dbReference>
<dbReference type="Gene3D" id="1.25.40.20">
    <property type="entry name" value="Ankyrin repeat-containing domain"/>
    <property type="match status" value="3"/>
</dbReference>
<dbReference type="STRING" id="1458426.SMCB_0926"/>
<dbReference type="Pfam" id="PF12796">
    <property type="entry name" value="Ank_2"/>
    <property type="match status" value="1"/>
</dbReference>
<evidence type="ECO:0000313" key="4">
    <source>
        <dbReference type="EMBL" id="BAO83154.1"/>
    </source>
</evidence>
<dbReference type="SMART" id="SM00248">
    <property type="entry name" value="ANK"/>
    <property type="match status" value="4"/>
</dbReference>
<feature type="repeat" description="ANK" evidence="3">
    <location>
        <begin position="138"/>
        <end position="170"/>
    </location>
</feature>